<organism evidence="3 4">
    <name type="scientific">Pedobacter zeae</name>
    <dbReference type="NCBI Taxonomy" id="1737356"/>
    <lineage>
        <taxon>Bacteria</taxon>
        <taxon>Pseudomonadati</taxon>
        <taxon>Bacteroidota</taxon>
        <taxon>Sphingobacteriia</taxon>
        <taxon>Sphingobacteriales</taxon>
        <taxon>Sphingobacteriaceae</taxon>
        <taxon>Pedobacter</taxon>
    </lineage>
</organism>
<dbReference type="RefSeq" id="WP_183762835.1">
    <property type="nucleotide sequence ID" value="NZ_BMHZ01000001.1"/>
</dbReference>
<dbReference type="EMBL" id="JACIEF010000002">
    <property type="protein sequence ID" value="MBB4107971.1"/>
    <property type="molecule type" value="Genomic_DNA"/>
</dbReference>
<proteinExistence type="predicted"/>
<keyword evidence="5" id="KW-1185">Reference proteome</keyword>
<accession>A0A7W6KBW2</accession>
<dbReference type="SUPFAM" id="SSF55486">
    <property type="entry name" value="Metalloproteases ('zincins'), catalytic domain"/>
    <property type="match status" value="1"/>
</dbReference>
<dbReference type="InterPro" id="IPR024079">
    <property type="entry name" value="MetalloPept_cat_dom_sf"/>
</dbReference>
<name>A0A7W6KBW2_9SPHI</name>
<evidence type="ECO:0000313" key="5">
    <source>
        <dbReference type="Proteomes" id="UP000642938"/>
    </source>
</evidence>
<dbReference type="Gene3D" id="3.40.390.10">
    <property type="entry name" value="Collagenase (Catalytic Domain)"/>
    <property type="match status" value="1"/>
</dbReference>
<evidence type="ECO:0008006" key="6">
    <source>
        <dbReference type="Google" id="ProtNLM"/>
    </source>
</evidence>
<dbReference type="Proteomes" id="UP000532273">
    <property type="component" value="Unassembled WGS sequence"/>
</dbReference>
<evidence type="ECO:0000313" key="2">
    <source>
        <dbReference type="EMBL" id="GGG95867.1"/>
    </source>
</evidence>
<comment type="caution">
    <text evidence="3">The sequence shown here is derived from an EMBL/GenBank/DDBJ whole genome shotgun (WGS) entry which is preliminary data.</text>
</comment>
<feature type="chain" id="PRO_5030978933" description="Dual-action HEIGH metallo-peptidase" evidence="1">
    <location>
        <begin position="21"/>
        <end position="458"/>
    </location>
</feature>
<reference evidence="5" key="2">
    <citation type="journal article" date="2019" name="Int. J. Syst. Evol. Microbiol.">
        <title>The Global Catalogue of Microorganisms (GCM) 10K type strain sequencing project: providing services to taxonomists for standard genome sequencing and annotation.</title>
        <authorList>
            <consortium name="The Broad Institute Genomics Platform"/>
            <consortium name="The Broad Institute Genome Sequencing Center for Infectious Disease"/>
            <person name="Wu L."/>
            <person name="Ma J."/>
        </authorList>
    </citation>
    <scope>NUCLEOTIDE SEQUENCE [LARGE SCALE GENOMIC DNA]</scope>
    <source>
        <strain evidence="5">CGMCC 1.15287</strain>
    </source>
</reference>
<dbReference type="EMBL" id="BMHZ01000001">
    <property type="protein sequence ID" value="GGG95867.1"/>
    <property type="molecule type" value="Genomic_DNA"/>
</dbReference>
<keyword evidence="1" id="KW-0732">Signal</keyword>
<dbReference type="AlphaFoldDB" id="A0A7W6KBW2"/>
<reference evidence="2" key="4">
    <citation type="submission" date="2024-05" db="EMBL/GenBank/DDBJ databases">
        <authorList>
            <person name="Sun Q."/>
            <person name="Zhou Y."/>
        </authorList>
    </citation>
    <scope>NUCLEOTIDE SEQUENCE</scope>
    <source>
        <strain evidence="2">CGMCC 1.15287</strain>
    </source>
</reference>
<dbReference type="GO" id="GO:0008237">
    <property type="term" value="F:metallopeptidase activity"/>
    <property type="evidence" value="ECO:0007669"/>
    <property type="project" value="InterPro"/>
</dbReference>
<reference evidence="2" key="1">
    <citation type="journal article" date="2014" name="Int. J. Syst. Evol. Microbiol.">
        <title>Complete genome of a new Firmicutes species belonging to the dominant human colonic microbiota ('Ruminococcus bicirculans') reveals two chromosomes and a selective capacity to utilize plant glucans.</title>
        <authorList>
            <consortium name="NISC Comparative Sequencing Program"/>
            <person name="Wegmann U."/>
            <person name="Louis P."/>
            <person name="Goesmann A."/>
            <person name="Henrissat B."/>
            <person name="Duncan S.H."/>
            <person name="Flint H.J."/>
        </authorList>
    </citation>
    <scope>NUCLEOTIDE SEQUENCE</scope>
    <source>
        <strain evidence="2">CGMCC 1.15287</strain>
    </source>
</reference>
<reference evidence="3 4" key="3">
    <citation type="submission" date="2020-08" db="EMBL/GenBank/DDBJ databases">
        <title>Genomic Encyclopedia of Type Strains, Phase IV (KMG-IV): sequencing the most valuable type-strain genomes for metagenomic binning, comparative biology and taxonomic classification.</title>
        <authorList>
            <person name="Goeker M."/>
        </authorList>
    </citation>
    <scope>NUCLEOTIDE SEQUENCE [LARGE SCALE GENOMIC DNA]</scope>
    <source>
        <strain evidence="3 4">DSM 100774</strain>
    </source>
</reference>
<evidence type="ECO:0000313" key="3">
    <source>
        <dbReference type="EMBL" id="MBB4107971.1"/>
    </source>
</evidence>
<dbReference type="Proteomes" id="UP000642938">
    <property type="component" value="Unassembled WGS sequence"/>
</dbReference>
<gene>
    <name evidence="2" type="ORF">GCM10007422_06890</name>
    <name evidence="3" type="ORF">GGQ60_001952</name>
</gene>
<protein>
    <recommendedName>
        <fullName evidence="6">Dual-action HEIGH metallo-peptidase</fullName>
    </recommendedName>
</protein>
<sequence length="458" mass="49609">MKKQIFILLAIMVIATGAYAQVTLQSFQIGQNYLQGTSLKVANINSATPFKFLVSVTRGINSGGGYVSGNCTIKLYYTENQSSDSNIPDDPTSVLLLTKNITSSNYSSNQAILADLDASLPANKQYGKILVKFEFLDNQNINRVSYSSTRYGIYVVPPTQPEVIDPSHIAKIQAKGFSTTDIKNFSSVHYLVEGDILINKSSLDVNNPIYTVNNDKEHNINIWVKSVVSANSSWDNAILLAIGAWNANPTSDIKLHLVRQYGTLDTPPPYDIVIDSDQGLLPSTTAKAVEYPNGDARSGVFIMANLDYNFVSTAEAVNNMIHAIGHSLGFKHNNDTNSIMKNSSLASLTNTFPSSVDAPIISSIYPLNPSSVVIPYISGTANLSHGSEQSYDMSYYVPGVTYSWGATGGNGAAPDFSWASQVRLPEVFFDPGSYQLQCTVSGGKYTTPVIAVKNIIAQ</sequence>
<feature type="signal peptide" evidence="1">
    <location>
        <begin position="1"/>
        <end position="20"/>
    </location>
</feature>
<evidence type="ECO:0000313" key="4">
    <source>
        <dbReference type="Proteomes" id="UP000532273"/>
    </source>
</evidence>
<evidence type="ECO:0000256" key="1">
    <source>
        <dbReference type="SAM" id="SignalP"/>
    </source>
</evidence>